<organism evidence="2 3">
    <name type="scientific">Roseomonas indoligenes</name>
    <dbReference type="NCBI Taxonomy" id="2820811"/>
    <lineage>
        <taxon>Bacteria</taxon>
        <taxon>Pseudomonadati</taxon>
        <taxon>Pseudomonadota</taxon>
        <taxon>Alphaproteobacteria</taxon>
        <taxon>Acetobacterales</taxon>
        <taxon>Roseomonadaceae</taxon>
        <taxon>Roseomonas</taxon>
    </lineage>
</organism>
<proteinExistence type="predicted"/>
<name>A0A940S5L5_9PROT</name>
<dbReference type="AlphaFoldDB" id="A0A940S5L5"/>
<dbReference type="RefSeq" id="WP_209375298.1">
    <property type="nucleotide sequence ID" value="NZ_JAGIZA010000011.1"/>
</dbReference>
<accession>A0A940S5L5</accession>
<protein>
    <submittedName>
        <fullName evidence="2">Uncharacterized protein</fullName>
    </submittedName>
</protein>
<gene>
    <name evidence="2" type="ORF">J5Y10_17315</name>
</gene>
<sequence>MKQPEARPLLSLDQSSVEDLDAALRLYRRLPLELLGFLVLLFAGMVGLSRLSTALSPPYGVYILGWDLVTWGLLLMIALLFGLLWWRGRQVGQLLNDPAIMASPVMSLPAGIGVIAERAKAMDMEWSGFFGPLRPRRNGR</sequence>
<comment type="caution">
    <text evidence="2">The sequence shown here is derived from an EMBL/GenBank/DDBJ whole genome shotgun (WGS) entry which is preliminary data.</text>
</comment>
<feature type="transmembrane region" description="Helical" evidence="1">
    <location>
        <begin position="68"/>
        <end position="86"/>
    </location>
</feature>
<evidence type="ECO:0000256" key="1">
    <source>
        <dbReference type="SAM" id="Phobius"/>
    </source>
</evidence>
<dbReference type="EMBL" id="JAGIZA010000011">
    <property type="protein sequence ID" value="MBP0494546.1"/>
    <property type="molecule type" value="Genomic_DNA"/>
</dbReference>
<keyword evidence="1" id="KW-0472">Membrane</keyword>
<feature type="transmembrane region" description="Helical" evidence="1">
    <location>
        <begin position="30"/>
        <end position="48"/>
    </location>
</feature>
<evidence type="ECO:0000313" key="2">
    <source>
        <dbReference type="EMBL" id="MBP0494546.1"/>
    </source>
</evidence>
<keyword evidence="1" id="KW-0812">Transmembrane</keyword>
<reference evidence="2" key="1">
    <citation type="submission" date="2021-03" db="EMBL/GenBank/DDBJ databases">
        <authorList>
            <person name="So Y."/>
        </authorList>
    </citation>
    <scope>NUCLEOTIDE SEQUENCE</scope>
    <source>
        <strain evidence="2">SG15</strain>
    </source>
</reference>
<dbReference type="Proteomes" id="UP000677537">
    <property type="component" value="Unassembled WGS sequence"/>
</dbReference>
<evidence type="ECO:0000313" key="3">
    <source>
        <dbReference type="Proteomes" id="UP000677537"/>
    </source>
</evidence>
<keyword evidence="3" id="KW-1185">Reference proteome</keyword>
<keyword evidence="1" id="KW-1133">Transmembrane helix</keyword>